<name>A0A8J3BQU2_9ACTN</name>
<reference evidence="1" key="1">
    <citation type="journal article" date="2014" name="Int. J. Syst. Evol. Microbiol.">
        <title>Complete genome sequence of Corynebacterium casei LMG S-19264T (=DSM 44701T), isolated from a smear-ripened cheese.</title>
        <authorList>
            <consortium name="US DOE Joint Genome Institute (JGI-PGF)"/>
            <person name="Walter F."/>
            <person name="Albersmeier A."/>
            <person name="Kalinowski J."/>
            <person name="Ruckert C."/>
        </authorList>
    </citation>
    <scope>NUCLEOTIDE SEQUENCE</scope>
    <source>
        <strain evidence="1">JCM 3091</strain>
    </source>
</reference>
<protein>
    <submittedName>
        <fullName evidence="1">Uncharacterized protein</fullName>
    </submittedName>
</protein>
<dbReference type="RefSeq" id="WP_189115175.1">
    <property type="nucleotide sequence ID" value="NZ_BMQC01000012.1"/>
</dbReference>
<proteinExistence type="predicted"/>
<evidence type="ECO:0000313" key="2">
    <source>
        <dbReference type="Proteomes" id="UP000662200"/>
    </source>
</evidence>
<dbReference type="EMBL" id="BMQC01000012">
    <property type="protein sequence ID" value="GGK37153.1"/>
    <property type="molecule type" value="Genomic_DNA"/>
</dbReference>
<evidence type="ECO:0000313" key="1">
    <source>
        <dbReference type="EMBL" id="GGK37153.1"/>
    </source>
</evidence>
<comment type="caution">
    <text evidence="1">The sequence shown here is derived from an EMBL/GenBank/DDBJ whole genome shotgun (WGS) entry which is preliminary data.</text>
</comment>
<reference evidence="1" key="2">
    <citation type="submission" date="2020-09" db="EMBL/GenBank/DDBJ databases">
        <authorList>
            <person name="Sun Q."/>
            <person name="Ohkuma M."/>
        </authorList>
    </citation>
    <scope>NUCLEOTIDE SEQUENCE</scope>
    <source>
        <strain evidence="1">JCM 3091</strain>
    </source>
</reference>
<dbReference type="AlphaFoldDB" id="A0A8J3BQU2"/>
<dbReference type="Proteomes" id="UP000662200">
    <property type="component" value="Unassembled WGS sequence"/>
</dbReference>
<organism evidence="1 2">
    <name type="scientific">Pilimelia terevasa</name>
    <dbReference type="NCBI Taxonomy" id="53372"/>
    <lineage>
        <taxon>Bacteria</taxon>
        <taxon>Bacillati</taxon>
        <taxon>Actinomycetota</taxon>
        <taxon>Actinomycetes</taxon>
        <taxon>Micromonosporales</taxon>
        <taxon>Micromonosporaceae</taxon>
        <taxon>Pilimelia</taxon>
    </lineage>
</organism>
<keyword evidence="2" id="KW-1185">Reference proteome</keyword>
<sequence length="90" mass="9807">MRLNDTQLTVLTAAAREKVFIDQQGSAFMEGSYRPVTATTSGLMHRNLLTRGRQYSVLGVHHTDLTPTEAGFSELAARGLTADNDWTAPA</sequence>
<gene>
    <name evidence="1" type="ORF">GCM10010124_32290</name>
</gene>
<accession>A0A8J3BQU2</accession>